<sequence>MALLAVLRAASSSASEASSEESREPPAWSFWAEGDYYALPDATDYILWLASADHGLLHLEARYNYEDLRTASTFVGLNFGFGEQLRMELTPMAGVVLGRTSGLAPGLTLDLSWWKLELYSELEYVFALGAGDASFFYSWMDLSLWPIEWGRVGLVFQRTKERKTSFELERGFLVGMELGHFSAAVHVLDPGGRAYTLFMLAAQW</sequence>
<comment type="caution">
    <text evidence="1">The sequence shown here is derived from an EMBL/GenBank/DDBJ whole genome shotgun (WGS) entry which is preliminary data.</text>
</comment>
<dbReference type="eggNOG" id="ENOG5033Q3Y">
    <property type="taxonomic scope" value="Bacteria"/>
</dbReference>
<accession>S9P3P6</accession>
<name>S9P3P6_CYSF2</name>
<proteinExistence type="predicted"/>
<evidence type="ECO:0000313" key="1">
    <source>
        <dbReference type="EMBL" id="EPX56877.1"/>
    </source>
</evidence>
<reference evidence="1" key="1">
    <citation type="submission" date="2013-05" db="EMBL/GenBank/DDBJ databases">
        <title>Genome assembly of Cystobacter fuscus DSM 2262.</title>
        <authorList>
            <person name="Sharma G."/>
            <person name="Khatri I."/>
            <person name="Kaur C."/>
            <person name="Mayilraj S."/>
            <person name="Subramanian S."/>
        </authorList>
    </citation>
    <scope>NUCLEOTIDE SEQUENCE [LARGE SCALE GENOMIC DNA]</scope>
    <source>
        <strain evidence="1">DSM 2262</strain>
    </source>
</reference>
<protein>
    <submittedName>
        <fullName evidence="1">Uncharacterized protein</fullName>
    </submittedName>
</protein>
<dbReference type="AlphaFoldDB" id="S9P3P6"/>
<organism evidence="1 2">
    <name type="scientific">Cystobacter fuscus (strain ATCC 25194 / DSM 2262 / NBRC 100088 / M29)</name>
    <dbReference type="NCBI Taxonomy" id="1242864"/>
    <lineage>
        <taxon>Bacteria</taxon>
        <taxon>Pseudomonadati</taxon>
        <taxon>Myxococcota</taxon>
        <taxon>Myxococcia</taxon>
        <taxon>Myxococcales</taxon>
        <taxon>Cystobacterineae</taxon>
        <taxon>Archangiaceae</taxon>
        <taxon>Cystobacter</taxon>
    </lineage>
</organism>
<gene>
    <name evidence="1" type="ORF">D187_007313</name>
</gene>
<dbReference type="OrthoDB" id="120520at2"/>
<keyword evidence="2" id="KW-1185">Reference proteome</keyword>
<dbReference type="Proteomes" id="UP000011682">
    <property type="component" value="Unassembled WGS sequence"/>
</dbReference>
<dbReference type="EMBL" id="ANAH02000065">
    <property type="protein sequence ID" value="EPX56877.1"/>
    <property type="molecule type" value="Genomic_DNA"/>
</dbReference>
<dbReference type="RefSeq" id="WP_002626117.1">
    <property type="nucleotide sequence ID" value="NZ_ANAH02000065.1"/>
</dbReference>
<evidence type="ECO:0000313" key="2">
    <source>
        <dbReference type="Proteomes" id="UP000011682"/>
    </source>
</evidence>